<dbReference type="EMBL" id="LUGH01000218">
    <property type="protein sequence ID" value="OBZ87492.1"/>
    <property type="molecule type" value="Genomic_DNA"/>
</dbReference>
<sequence length="130" mass="14752">MNAWKQAANERKEHARARITVRARASTPAPVQKSRKYAVPLTITAVAFTCTLSSYLVESAPPVIQDTTAQSNSCSSFCVCYSSCFICLVFWCIFCCYFAYAYLICIGYRLYVVARHAYWKINQKKAYEIA</sequence>
<keyword evidence="3" id="KW-1185">Reference proteome</keyword>
<proteinExistence type="predicted"/>
<dbReference type="AlphaFoldDB" id="A0A1C7NEG4"/>
<reference evidence="2 3" key="1">
    <citation type="submission" date="2016-03" db="EMBL/GenBank/DDBJ databases">
        <title>Choanephora cucurbitarum.</title>
        <authorList>
            <person name="Min B."/>
            <person name="Park H."/>
            <person name="Park J.-H."/>
            <person name="Shin H.-D."/>
            <person name="Choi I.-G."/>
        </authorList>
    </citation>
    <scope>NUCLEOTIDE SEQUENCE [LARGE SCALE GENOMIC DNA]</scope>
    <source>
        <strain evidence="2 3">KUS-F28377</strain>
    </source>
</reference>
<evidence type="ECO:0000256" key="1">
    <source>
        <dbReference type="SAM" id="Phobius"/>
    </source>
</evidence>
<comment type="caution">
    <text evidence="2">The sequence shown here is derived from an EMBL/GenBank/DDBJ whole genome shotgun (WGS) entry which is preliminary data.</text>
</comment>
<keyword evidence="1" id="KW-1133">Transmembrane helix</keyword>
<name>A0A1C7NEG4_9FUNG</name>
<evidence type="ECO:0000313" key="3">
    <source>
        <dbReference type="Proteomes" id="UP000093000"/>
    </source>
</evidence>
<protein>
    <submittedName>
        <fullName evidence="2">Uncharacterized protein</fullName>
    </submittedName>
</protein>
<feature type="transmembrane region" description="Helical" evidence="1">
    <location>
        <begin position="88"/>
        <end position="111"/>
    </location>
</feature>
<organism evidence="2 3">
    <name type="scientific">Choanephora cucurbitarum</name>
    <dbReference type="NCBI Taxonomy" id="101091"/>
    <lineage>
        <taxon>Eukaryota</taxon>
        <taxon>Fungi</taxon>
        <taxon>Fungi incertae sedis</taxon>
        <taxon>Mucoromycota</taxon>
        <taxon>Mucoromycotina</taxon>
        <taxon>Mucoromycetes</taxon>
        <taxon>Mucorales</taxon>
        <taxon>Mucorineae</taxon>
        <taxon>Choanephoraceae</taxon>
        <taxon>Choanephoroideae</taxon>
        <taxon>Choanephora</taxon>
    </lineage>
</organism>
<keyword evidence="1" id="KW-0472">Membrane</keyword>
<evidence type="ECO:0000313" key="2">
    <source>
        <dbReference type="EMBL" id="OBZ87492.1"/>
    </source>
</evidence>
<accession>A0A1C7NEG4</accession>
<keyword evidence="1" id="KW-0812">Transmembrane</keyword>
<gene>
    <name evidence="2" type="ORF">A0J61_04448</name>
</gene>
<dbReference type="Proteomes" id="UP000093000">
    <property type="component" value="Unassembled WGS sequence"/>
</dbReference>
<dbReference type="InParanoid" id="A0A1C7NEG4"/>